<reference evidence="1 2" key="1">
    <citation type="submission" date="2019-02" db="EMBL/GenBank/DDBJ databases">
        <title>Deep-cultivation of Planctomycetes and their phenomic and genomic characterization uncovers novel biology.</title>
        <authorList>
            <person name="Wiegand S."/>
            <person name="Jogler M."/>
            <person name="Boedeker C."/>
            <person name="Pinto D."/>
            <person name="Vollmers J."/>
            <person name="Rivas-Marin E."/>
            <person name="Kohn T."/>
            <person name="Peeters S.H."/>
            <person name="Heuer A."/>
            <person name="Rast P."/>
            <person name="Oberbeckmann S."/>
            <person name="Bunk B."/>
            <person name="Jeske O."/>
            <person name="Meyerdierks A."/>
            <person name="Storesund J.E."/>
            <person name="Kallscheuer N."/>
            <person name="Luecker S."/>
            <person name="Lage O.M."/>
            <person name="Pohl T."/>
            <person name="Merkel B.J."/>
            <person name="Hornburger P."/>
            <person name="Mueller R.-W."/>
            <person name="Bruemmer F."/>
            <person name="Labrenz M."/>
            <person name="Spormann A.M."/>
            <person name="Op Den Camp H."/>
            <person name="Overmann J."/>
            <person name="Amann R."/>
            <person name="Jetten M.S.M."/>
            <person name="Mascher T."/>
            <person name="Medema M.H."/>
            <person name="Devos D.P."/>
            <person name="Kaster A.-K."/>
            <person name="Ovreas L."/>
            <person name="Rohde M."/>
            <person name="Galperin M.Y."/>
            <person name="Jogler C."/>
        </authorList>
    </citation>
    <scope>NUCLEOTIDE SEQUENCE [LARGE SCALE GENOMIC DNA]</scope>
    <source>
        <strain evidence="1 2">V7</strain>
    </source>
</reference>
<sequence>MDELIQRLASQLGIDPSLAKTASEKAMSMIKDNAGDDLFGQIADKIPGASDAAASGAAAQPAGGGGMLGKLAGMASSALGGSAGGGIELGAALSESGLEADKVGGFVQMVVEFIKEKVGDEVLEQLLAKFPMLKTLIG</sequence>
<protein>
    <recommendedName>
        <fullName evidence="3">DUF2267 domain-containing protein</fullName>
    </recommendedName>
</protein>
<gene>
    <name evidence="1" type="ORF">V7x_19350</name>
</gene>
<dbReference type="Proteomes" id="UP000316476">
    <property type="component" value="Unassembled WGS sequence"/>
</dbReference>
<name>A0A5C6FYJ2_9PLAN</name>
<comment type="caution">
    <text evidence="1">The sequence shown here is derived from an EMBL/GenBank/DDBJ whole genome shotgun (WGS) entry which is preliminary data.</text>
</comment>
<dbReference type="AlphaFoldDB" id="A0A5C6FYJ2"/>
<dbReference type="InterPro" id="IPR021302">
    <property type="entry name" value="DUF2780_VcgC/VcgE"/>
</dbReference>
<evidence type="ECO:0008006" key="3">
    <source>
        <dbReference type="Google" id="ProtNLM"/>
    </source>
</evidence>
<dbReference type="Pfam" id="PF11075">
    <property type="entry name" value="DUF2780"/>
    <property type="match status" value="1"/>
</dbReference>
<evidence type="ECO:0000313" key="1">
    <source>
        <dbReference type="EMBL" id="TWU66370.1"/>
    </source>
</evidence>
<dbReference type="RefSeq" id="WP_146413014.1">
    <property type="nucleotide sequence ID" value="NZ_SJPZ01000001.1"/>
</dbReference>
<organism evidence="1 2">
    <name type="scientific">Crateriforma conspicua</name>
    <dbReference type="NCBI Taxonomy" id="2527996"/>
    <lineage>
        <taxon>Bacteria</taxon>
        <taxon>Pseudomonadati</taxon>
        <taxon>Planctomycetota</taxon>
        <taxon>Planctomycetia</taxon>
        <taxon>Planctomycetales</taxon>
        <taxon>Planctomycetaceae</taxon>
        <taxon>Crateriforma</taxon>
    </lineage>
</organism>
<dbReference type="EMBL" id="SJPZ01000001">
    <property type="protein sequence ID" value="TWU66370.1"/>
    <property type="molecule type" value="Genomic_DNA"/>
</dbReference>
<evidence type="ECO:0000313" key="2">
    <source>
        <dbReference type="Proteomes" id="UP000316476"/>
    </source>
</evidence>
<dbReference type="OrthoDB" id="289573at2"/>
<proteinExistence type="predicted"/>
<accession>A0A5C6FYJ2</accession>